<name>A0ABS8WT47_DATST</name>
<protein>
    <submittedName>
        <fullName evidence="2">Uncharacterized protein</fullName>
    </submittedName>
</protein>
<dbReference type="Proteomes" id="UP000823775">
    <property type="component" value="Unassembled WGS sequence"/>
</dbReference>
<accession>A0ABS8WT47</accession>
<comment type="caution">
    <text evidence="2">The sequence shown here is derived from an EMBL/GenBank/DDBJ whole genome shotgun (WGS) entry which is preliminary data.</text>
</comment>
<gene>
    <name evidence="2" type="ORF">HAX54_053069</name>
</gene>
<evidence type="ECO:0000256" key="1">
    <source>
        <dbReference type="SAM" id="MobiDB-lite"/>
    </source>
</evidence>
<reference evidence="2 3" key="1">
    <citation type="journal article" date="2021" name="BMC Genomics">
        <title>Datura genome reveals duplications of psychoactive alkaloid biosynthetic genes and high mutation rate following tissue culture.</title>
        <authorList>
            <person name="Rajewski A."/>
            <person name="Carter-House D."/>
            <person name="Stajich J."/>
            <person name="Litt A."/>
        </authorList>
    </citation>
    <scope>NUCLEOTIDE SEQUENCE [LARGE SCALE GENOMIC DNA]</scope>
    <source>
        <strain evidence="2">AR-01</strain>
    </source>
</reference>
<sequence length="224" mass="23298">MCGGALKLRYAGPVRGLWRHALAVDEDVGGTLMSLVRGRWRHAGVGGTPMRPMARTCGGMPMPARWRGLEEHAYRPSAGTLEARYAGLVRGAVGGTPPARCEGVGGTPMTAGVRDVRACPCRPMARTSGACPCRPSARTSGACPCRADGEDVEACPCGTQCGGRRGMPMPADGGRRGHAHAGLVRGALEARICRPSARRWSTPMPAECEGGGGSNANARPVRGR</sequence>
<dbReference type="EMBL" id="JACEIK010009783">
    <property type="protein sequence ID" value="MCE3214694.1"/>
    <property type="molecule type" value="Genomic_DNA"/>
</dbReference>
<feature type="region of interest" description="Disordered" evidence="1">
    <location>
        <begin position="200"/>
        <end position="224"/>
    </location>
</feature>
<evidence type="ECO:0000313" key="2">
    <source>
        <dbReference type="EMBL" id="MCE3214694.1"/>
    </source>
</evidence>
<organism evidence="2 3">
    <name type="scientific">Datura stramonium</name>
    <name type="common">Jimsonweed</name>
    <name type="synonym">Common thornapple</name>
    <dbReference type="NCBI Taxonomy" id="4076"/>
    <lineage>
        <taxon>Eukaryota</taxon>
        <taxon>Viridiplantae</taxon>
        <taxon>Streptophyta</taxon>
        <taxon>Embryophyta</taxon>
        <taxon>Tracheophyta</taxon>
        <taxon>Spermatophyta</taxon>
        <taxon>Magnoliopsida</taxon>
        <taxon>eudicotyledons</taxon>
        <taxon>Gunneridae</taxon>
        <taxon>Pentapetalae</taxon>
        <taxon>asterids</taxon>
        <taxon>lamiids</taxon>
        <taxon>Solanales</taxon>
        <taxon>Solanaceae</taxon>
        <taxon>Solanoideae</taxon>
        <taxon>Datureae</taxon>
        <taxon>Datura</taxon>
    </lineage>
</organism>
<evidence type="ECO:0000313" key="3">
    <source>
        <dbReference type="Proteomes" id="UP000823775"/>
    </source>
</evidence>
<keyword evidence="3" id="KW-1185">Reference proteome</keyword>
<proteinExistence type="predicted"/>